<evidence type="ECO:0000313" key="1">
    <source>
        <dbReference type="EMBL" id="KAK8556882.1"/>
    </source>
</evidence>
<keyword evidence="2" id="KW-1185">Reference proteome</keyword>
<dbReference type="EMBL" id="JBBPBM010000017">
    <property type="protein sequence ID" value="KAK8556882.1"/>
    <property type="molecule type" value="Genomic_DNA"/>
</dbReference>
<evidence type="ECO:0000313" key="2">
    <source>
        <dbReference type="Proteomes" id="UP001472677"/>
    </source>
</evidence>
<accession>A0ABR2EBE1</accession>
<organism evidence="1 2">
    <name type="scientific">Hibiscus sabdariffa</name>
    <name type="common">roselle</name>
    <dbReference type="NCBI Taxonomy" id="183260"/>
    <lineage>
        <taxon>Eukaryota</taxon>
        <taxon>Viridiplantae</taxon>
        <taxon>Streptophyta</taxon>
        <taxon>Embryophyta</taxon>
        <taxon>Tracheophyta</taxon>
        <taxon>Spermatophyta</taxon>
        <taxon>Magnoliopsida</taxon>
        <taxon>eudicotyledons</taxon>
        <taxon>Gunneridae</taxon>
        <taxon>Pentapetalae</taxon>
        <taxon>rosids</taxon>
        <taxon>malvids</taxon>
        <taxon>Malvales</taxon>
        <taxon>Malvaceae</taxon>
        <taxon>Malvoideae</taxon>
        <taxon>Hibiscus</taxon>
    </lineage>
</organism>
<proteinExistence type="predicted"/>
<protein>
    <submittedName>
        <fullName evidence="1">Uncharacterized protein</fullName>
    </submittedName>
</protein>
<sequence length="142" mass="16232">MENSQASSAENLPTRFQNTAAKTRYYNVVAQKKIWEEQGFFFDDGAENYGLETIIYRRLLDLDWFCLGRKEAQANLSWVREFYAHNVVGNDAVEVRDVLSGSSRILVRNAMSDCHAQSHAHYSGHDSGKITKFGSFIIFSRI</sequence>
<name>A0ABR2EBE1_9ROSI</name>
<reference evidence="1 2" key="1">
    <citation type="journal article" date="2024" name="G3 (Bethesda)">
        <title>Genome assembly of Hibiscus sabdariffa L. provides insights into metabolisms of medicinal natural products.</title>
        <authorList>
            <person name="Kim T."/>
        </authorList>
    </citation>
    <scope>NUCLEOTIDE SEQUENCE [LARGE SCALE GENOMIC DNA]</scope>
    <source>
        <strain evidence="1">TK-2024</strain>
        <tissue evidence="1">Old leaves</tissue>
    </source>
</reference>
<gene>
    <name evidence="1" type="ORF">V6N12_003273</name>
</gene>
<comment type="caution">
    <text evidence="1">The sequence shown here is derived from an EMBL/GenBank/DDBJ whole genome shotgun (WGS) entry which is preliminary data.</text>
</comment>
<dbReference type="Proteomes" id="UP001472677">
    <property type="component" value="Unassembled WGS sequence"/>
</dbReference>